<sequence length="887" mass="98955">MDRPVQYYDDLVKAALASGDYELLPGSNIIQLRDTTTTIRVGSITTLLPHSRNDKAFDLAFPLATYLAVQDFNHRRSVVLDDSSLETLQQCNLYLTLRMRDTKFSASQATREFVDEYFGIHDTTTSSSSTSTSSETQQQQSSLTSFATVGPLLSSSSTSVATMAASTFFPTTSQQGVITISPASGSDVLEDRFAYPYFARTHTYSVGRMAALLAYLHSPLNVKHLSILHVANDYGLGYLKSVTQAARKFHIQIHVTSYRDGDIASMQNAISVLAEIPTTYHLGILTGGQYREILLQLHRHNLLGPDSPREWFFAGSVRDITEETASSDNWELHRAMHGTVSVATSKSPFAERLETLLVQFQQDTTQQEDFLQQQVSGFLVNNSQALQDFLADERFPRVSAAPARTYDATMALGLAACQLEAMQKNTTTQNLHHEITKLAFRGVDGPVQFLETASRDPSPIDYRLVNLLMGTTIVVDANNTLKTAAFTYETNSVILSQHEGVLEVVQPMIWSDNTTNQPPPLIPLTPNQNLVSRGLQAFCWAIAAAVLITSTFCALWTLYRQDRPGLRASQPVFMVMMCVGTFLIGGAIIPWTFQEPMSREQLDRGCMLNMWMLSIGFSTTFASLFARTWRVRSLFSRASSFRRSTVFVRDVVWVPLVLIALNVVLLTLWTVLDPLRWQRIVVSRDYFERTVDSYGTCFHMQDQILARVFLLLVVAINVLVILVAAVQAYRARRLPSQYNERYHLAIASFLMLEVMLLGIPLLLVSGTQDPAMLMVVGSWMFAISAFAVLLPMFLPKIGVEEGFMERPDTFANSIQQSMMQVREVRSQRQINSHRHQSSNNSSNTPPNWADSSGANSSRYMKSSSRRHAAQGSGELSQPFSNGNGARN</sequence>
<dbReference type="PANTHER" id="PTHR10519">
    <property type="entry name" value="GABA-B RECEPTOR"/>
    <property type="match status" value="1"/>
</dbReference>
<name>A0A9N8DXL7_9STRA</name>
<evidence type="ECO:0000256" key="2">
    <source>
        <dbReference type="ARBA" id="ARBA00022692"/>
    </source>
</evidence>
<feature type="transmembrane region" description="Helical" evidence="10">
    <location>
        <begin position="571"/>
        <end position="591"/>
    </location>
</feature>
<dbReference type="AlphaFoldDB" id="A0A9N8DXL7"/>
<dbReference type="InterPro" id="IPR028082">
    <property type="entry name" value="Peripla_BP_I"/>
</dbReference>
<comment type="subcellular location">
    <subcellularLocation>
        <location evidence="1">Membrane</location>
        <topology evidence="1">Multi-pass membrane protein</topology>
    </subcellularLocation>
</comment>
<protein>
    <submittedName>
        <fullName evidence="12">Gamma-aminobutyric acid (GABA) B receptor</fullName>
    </submittedName>
</protein>
<dbReference type="InterPro" id="IPR002455">
    <property type="entry name" value="GPCR3_GABA-B"/>
</dbReference>
<reference evidence="12" key="1">
    <citation type="submission" date="2020-06" db="EMBL/GenBank/DDBJ databases">
        <authorList>
            <consortium name="Plant Systems Biology data submission"/>
        </authorList>
    </citation>
    <scope>NUCLEOTIDE SEQUENCE</scope>
    <source>
        <strain evidence="12">D6</strain>
    </source>
</reference>
<feature type="transmembrane region" description="Helical" evidence="10">
    <location>
        <begin position="651"/>
        <end position="672"/>
    </location>
</feature>
<evidence type="ECO:0000256" key="9">
    <source>
        <dbReference type="SAM" id="MobiDB-lite"/>
    </source>
</evidence>
<keyword evidence="6 12" id="KW-0675">Receptor</keyword>
<keyword evidence="8" id="KW-0807">Transducer</keyword>
<keyword evidence="3 10" id="KW-1133">Transmembrane helix</keyword>
<feature type="compositionally biased region" description="Polar residues" evidence="9">
    <location>
        <begin position="873"/>
        <end position="887"/>
    </location>
</feature>
<feature type="compositionally biased region" description="Polar residues" evidence="9">
    <location>
        <begin position="849"/>
        <end position="862"/>
    </location>
</feature>
<dbReference type="InterPro" id="IPR017978">
    <property type="entry name" value="GPCR_3_C"/>
</dbReference>
<dbReference type="InterPro" id="IPR000337">
    <property type="entry name" value="GPCR_3"/>
</dbReference>
<feature type="transmembrane region" description="Helical" evidence="10">
    <location>
        <begin position="742"/>
        <end position="765"/>
    </location>
</feature>
<gene>
    <name evidence="12" type="ORF">SEMRO_322_G117130.1</name>
</gene>
<organism evidence="12 13">
    <name type="scientific">Seminavis robusta</name>
    <dbReference type="NCBI Taxonomy" id="568900"/>
    <lineage>
        <taxon>Eukaryota</taxon>
        <taxon>Sar</taxon>
        <taxon>Stramenopiles</taxon>
        <taxon>Ochrophyta</taxon>
        <taxon>Bacillariophyta</taxon>
        <taxon>Bacillariophyceae</taxon>
        <taxon>Bacillariophycidae</taxon>
        <taxon>Naviculales</taxon>
        <taxon>Naviculaceae</taxon>
        <taxon>Seminavis</taxon>
    </lineage>
</organism>
<dbReference type="PRINTS" id="PR00248">
    <property type="entry name" value="GPCRMGR"/>
</dbReference>
<keyword evidence="5 10" id="KW-0472">Membrane</keyword>
<evidence type="ECO:0000256" key="4">
    <source>
        <dbReference type="ARBA" id="ARBA00023040"/>
    </source>
</evidence>
<dbReference type="GO" id="GO:0004965">
    <property type="term" value="F:G protein-coupled GABA receptor activity"/>
    <property type="evidence" value="ECO:0007669"/>
    <property type="project" value="InterPro"/>
</dbReference>
<dbReference type="PROSITE" id="PS50259">
    <property type="entry name" value="G_PROTEIN_RECEP_F3_4"/>
    <property type="match status" value="1"/>
</dbReference>
<dbReference type="SUPFAM" id="SSF53822">
    <property type="entry name" value="Periplasmic binding protein-like I"/>
    <property type="match status" value="1"/>
</dbReference>
<evidence type="ECO:0000256" key="10">
    <source>
        <dbReference type="SAM" id="Phobius"/>
    </source>
</evidence>
<keyword evidence="13" id="KW-1185">Reference proteome</keyword>
<feature type="domain" description="G-protein coupled receptors family 3 profile" evidence="11">
    <location>
        <begin position="606"/>
        <end position="797"/>
    </location>
</feature>
<dbReference type="EMBL" id="CAICTM010000321">
    <property type="protein sequence ID" value="CAB9507844.1"/>
    <property type="molecule type" value="Genomic_DNA"/>
</dbReference>
<evidence type="ECO:0000256" key="6">
    <source>
        <dbReference type="ARBA" id="ARBA00023170"/>
    </source>
</evidence>
<dbReference type="Pfam" id="PF00003">
    <property type="entry name" value="7tm_3"/>
    <property type="match status" value="1"/>
</dbReference>
<feature type="region of interest" description="Disordered" evidence="9">
    <location>
        <begin position="821"/>
        <end position="887"/>
    </location>
</feature>
<feature type="transmembrane region" description="Helical" evidence="10">
    <location>
        <begin position="535"/>
        <end position="559"/>
    </location>
</feature>
<dbReference type="Pfam" id="PF01094">
    <property type="entry name" value="ANF_receptor"/>
    <property type="match status" value="1"/>
</dbReference>
<evidence type="ECO:0000256" key="3">
    <source>
        <dbReference type="ARBA" id="ARBA00022989"/>
    </source>
</evidence>
<keyword evidence="7" id="KW-0325">Glycoprotein</keyword>
<evidence type="ECO:0000259" key="11">
    <source>
        <dbReference type="PROSITE" id="PS50259"/>
    </source>
</evidence>
<dbReference type="InterPro" id="IPR001828">
    <property type="entry name" value="ANF_lig-bd_rcpt"/>
</dbReference>
<feature type="transmembrane region" description="Helical" evidence="10">
    <location>
        <begin position="708"/>
        <end position="730"/>
    </location>
</feature>
<evidence type="ECO:0000256" key="1">
    <source>
        <dbReference type="ARBA" id="ARBA00004141"/>
    </source>
</evidence>
<evidence type="ECO:0000313" key="12">
    <source>
        <dbReference type="EMBL" id="CAB9507844.1"/>
    </source>
</evidence>
<feature type="transmembrane region" description="Helical" evidence="10">
    <location>
        <begin position="771"/>
        <end position="794"/>
    </location>
</feature>
<dbReference type="Gene3D" id="3.40.50.2300">
    <property type="match status" value="2"/>
</dbReference>
<dbReference type="PANTHER" id="PTHR10519:SF20">
    <property type="entry name" value="G-PROTEIN COUPLED RECEPTOR 156-RELATED"/>
    <property type="match status" value="1"/>
</dbReference>
<dbReference type="GO" id="GO:0038039">
    <property type="term" value="C:G protein-coupled receptor heterodimeric complex"/>
    <property type="evidence" value="ECO:0007669"/>
    <property type="project" value="TreeGrafter"/>
</dbReference>
<keyword evidence="4" id="KW-0297">G-protein coupled receptor</keyword>
<proteinExistence type="predicted"/>
<comment type="caution">
    <text evidence="12">The sequence shown here is derived from an EMBL/GenBank/DDBJ whole genome shotgun (WGS) entry which is preliminary data.</text>
</comment>
<accession>A0A9N8DXL7</accession>
<dbReference type="CDD" id="cd15047">
    <property type="entry name" value="7tmC_GABA-B-like"/>
    <property type="match status" value="1"/>
</dbReference>
<keyword evidence="2 10" id="KW-0812">Transmembrane</keyword>
<feature type="transmembrane region" description="Helical" evidence="10">
    <location>
        <begin position="611"/>
        <end position="630"/>
    </location>
</feature>
<feature type="compositionally biased region" description="Low complexity" evidence="9">
    <location>
        <begin position="837"/>
        <end position="847"/>
    </location>
</feature>
<evidence type="ECO:0000313" key="13">
    <source>
        <dbReference type="Proteomes" id="UP001153069"/>
    </source>
</evidence>
<dbReference type="Proteomes" id="UP001153069">
    <property type="component" value="Unassembled WGS sequence"/>
</dbReference>
<evidence type="ECO:0000256" key="7">
    <source>
        <dbReference type="ARBA" id="ARBA00023180"/>
    </source>
</evidence>
<evidence type="ECO:0000256" key="5">
    <source>
        <dbReference type="ARBA" id="ARBA00023136"/>
    </source>
</evidence>
<evidence type="ECO:0000256" key="8">
    <source>
        <dbReference type="ARBA" id="ARBA00023224"/>
    </source>
</evidence>